<dbReference type="GO" id="GO:0003677">
    <property type="term" value="F:DNA binding"/>
    <property type="evidence" value="ECO:0007669"/>
    <property type="project" value="InterPro"/>
</dbReference>
<feature type="domain" description="Cytoskeleton protein RodZ-like C-terminal" evidence="1">
    <location>
        <begin position="193"/>
        <end position="260"/>
    </location>
</feature>
<dbReference type="InterPro" id="IPR050400">
    <property type="entry name" value="Bact_Cytoskel_RodZ"/>
</dbReference>
<dbReference type="PANTHER" id="PTHR34475">
    <property type="match status" value="1"/>
</dbReference>
<accession>A0A951QPK9</accession>
<reference evidence="2" key="1">
    <citation type="submission" date="2021-05" db="EMBL/GenBank/DDBJ databases">
        <authorList>
            <person name="Pietrasiak N."/>
            <person name="Ward R."/>
            <person name="Stajich J.E."/>
            <person name="Kurbessoian T."/>
        </authorList>
    </citation>
    <scope>NUCLEOTIDE SEQUENCE</scope>
    <source>
        <strain evidence="2">GSE-NOS-MK-12-04C</strain>
    </source>
</reference>
<dbReference type="Pfam" id="PF13413">
    <property type="entry name" value="HTH_25"/>
    <property type="match status" value="1"/>
</dbReference>
<name>A0A951QPK9_9CYAN</name>
<evidence type="ECO:0000313" key="3">
    <source>
        <dbReference type="Proteomes" id="UP000729701"/>
    </source>
</evidence>
<evidence type="ECO:0000313" key="2">
    <source>
        <dbReference type="EMBL" id="MBW4669651.1"/>
    </source>
</evidence>
<reference evidence="2" key="2">
    <citation type="journal article" date="2022" name="Microbiol. Resour. Announc.">
        <title>Metagenome Sequencing to Explore Phylogenomics of Terrestrial Cyanobacteria.</title>
        <authorList>
            <person name="Ward R.D."/>
            <person name="Stajich J.E."/>
            <person name="Johansen J.R."/>
            <person name="Huntemann M."/>
            <person name="Clum A."/>
            <person name="Foster B."/>
            <person name="Foster B."/>
            <person name="Roux S."/>
            <person name="Palaniappan K."/>
            <person name="Varghese N."/>
            <person name="Mukherjee S."/>
            <person name="Reddy T.B.K."/>
            <person name="Daum C."/>
            <person name="Copeland A."/>
            <person name="Chen I.A."/>
            <person name="Ivanova N.N."/>
            <person name="Kyrpides N.C."/>
            <person name="Shapiro N."/>
            <person name="Eloe-Fadrosh E.A."/>
            <person name="Pietrasiak N."/>
        </authorList>
    </citation>
    <scope>NUCLEOTIDE SEQUENCE</scope>
    <source>
        <strain evidence="2">GSE-NOS-MK-12-04C</strain>
    </source>
</reference>
<sequence length="268" mass="29450">MKWLRRKDKFESTPSVDEKRAEKLAEMGAQLWATRLEKGLSLEEMVILTKIPRRLLQAIEEANLDDLPEPIYIQGLIRQFADALGFNGGEFSRSFPIGSNRVSLKPAWKTPAAGQLRPVHLYVLYIGLIVCSVSGLSQFLNNAALQANNPQSQQKPQPKSGIQQKIQNTQLSDVKAVSDTLSSSNTQQVQIGVTLKEKSWIRVIADGKTAFEGELPQGTQRTWKAESELTVKAGNAGVVMVSVNEEAATQMGAPGKIKEVKIAAKPRT</sequence>
<dbReference type="Gene3D" id="1.10.260.40">
    <property type="entry name" value="lambda repressor-like DNA-binding domains"/>
    <property type="match status" value="1"/>
</dbReference>
<proteinExistence type="predicted"/>
<dbReference type="InterPro" id="IPR010982">
    <property type="entry name" value="Lambda_DNA-bd_dom_sf"/>
</dbReference>
<organism evidence="2 3">
    <name type="scientific">Cyanomargarita calcarea GSE-NOS-MK-12-04C</name>
    <dbReference type="NCBI Taxonomy" id="2839659"/>
    <lineage>
        <taxon>Bacteria</taxon>
        <taxon>Bacillati</taxon>
        <taxon>Cyanobacteriota</taxon>
        <taxon>Cyanophyceae</taxon>
        <taxon>Nostocales</taxon>
        <taxon>Cyanomargaritaceae</taxon>
        <taxon>Cyanomargarita</taxon>
    </lineage>
</organism>
<dbReference type="InterPro" id="IPR025194">
    <property type="entry name" value="RodZ-like_C"/>
</dbReference>
<dbReference type="PANTHER" id="PTHR34475:SF1">
    <property type="entry name" value="CYTOSKELETON PROTEIN RODZ"/>
    <property type="match status" value="1"/>
</dbReference>
<protein>
    <submittedName>
        <fullName evidence="2">DUF4115 domain-containing protein</fullName>
    </submittedName>
</protein>
<dbReference type="AlphaFoldDB" id="A0A951QPK9"/>
<dbReference type="EMBL" id="JAHHGZ010000023">
    <property type="protein sequence ID" value="MBW4669651.1"/>
    <property type="molecule type" value="Genomic_DNA"/>
</dbReference>
<dbReference type="Proteomes" id="UP000729701">
    <property type="component" value="Unassembled WGS sequence"/>
</dbReference>
<comment type="caution">
    <text evidence="2">The sequence shown here is derived from an EMBL/GenBank/DDBJ whole genome shotgun (WGS) entry which is preliminary data.</text>
</comment>
<dbReference type="Pfam" id="PF13464">
    <property type="entry name" value="RodZ_C"/>
    <property type="match status" value="1"/>
</dbReference>
<evidence type="ECO:0000259" key="1">
    <source>
        <dbReference type="Pfam" id="PF13464"/>
    </source>
</evidence>
<gene>
    <name evidence="2" type="ORF">KME60_20105</name>
</gene>